<dbReference type="HOGENOM" id="CLU_3068247_0_0_1"/>
<gene>
    <name evidence="1" type="ORF">EURHEDRAFT_408986</name>
</gene>
<dbReference type="EMBL" id="KK088413">
    <property type="protein sequence ID" value="EYE98645.1"/>
    <property type="molecule type" value="Genomic_DNA"/>
</dbReference>
<organism evidence="1 2">
    <name type="scientific">Aspergillus ruber (strain CBS 135680)</name>
    <dbReference type="NCBI Taxonomy" id="1388766"/>
    <lineage>
        <taxon>Eukaryota</taxon>
        <taxon>Fungi</taxon>
        <taxon>Dikarya</taxon>
        <taxon>Ascomycota</taxon>
        <taxon>Pezizomycotina</taxon>
        <taxon>Eurotiomycetes</taxon>
        <taxon>Eurotiomycetidae</taxon>
        <taxon>Eurotiales</taxon>
        <taxon>Aspergillaceae</taxon>
        <taxon>Aspergillus</taxon>
        <taxon>Aspergillus subgen. Aspergillus</taxon>
    </lineage>
</organism>
<evidence type="ECO:0000313" key="2">
    <source>
        <dbReference type="Proteomes" id="UP000019804"/>
    </source>
</evidence>
<sequence length="53" mass="6260">MVSQQHSFLYLVYFTLLHAPYYYNTPTENTWTIPMPPQRPPVQALVIIFHPPT</sequence>
<evidence type="ECO:0000313" key="1">
    <source>
        <dbReference type="EMBL" id="EYE98645.1"/>
    </source>
</evidence>
<reference evidence="2" key="1">
    <citation type="journal article" date="2014" name="Nat. Commun.">
        <title>Genomic adaptations of the halophilic Dead Sea filamentous fungus Eurotium rubrum.</title>
        <authorList>
            <person name="Kis-Papo T."/>
            <person name="Weig A.R."/>
            <person name="Riley R."/>
            <person name="Persoh D."/>
            <person name="Salamov A."/>
            <person name="Sun H."/>
            <person name="Lipzen A."/>
            <person name="Wasser S.P."/>
            <person name="Rambold G."/>
            <person name="Grigoriev I.V."/>
            <person name="Nevo E."/>
        </authorList>
    </citation>
    <scope>NUCLEOTIDE SEQUENCE [LARGE SCALE GENOMIC DNA]</scope>
    <source>
        <strain evidence="2">CBS 135680</strain>
    </source>
</reference>
<proteinExistence type="predicted"/>
<name>A0A017SQW0_ASPRC</name>
<keyword evidence="2" id="KW-1185">Reference proteome</keyword>
<dbReference type="Proteomes" id="UP000019804">
    <property type="component" value="Unassembled WGS sequence"/>
</dbReference>
<dbReference type="RefSeq" id="XP_040642333.1">
    <property type="nucleotide sequence ID" value="XM_040780966.1"/>
</dbReference>
<protein>
    <submittedName>
        <fullName evidence="1">Uncharacterized protein</fullName>
    </submittedName>
</protein>
<dbReference type="GeneID" id="63696090"/>
<accession>A0A017SQW0</accession>
<dbReference type="AlphaFoldDB" id="A0A017SQW0"/>